<reference evidence="2" key="1">
    <citation type="submission" date="2025-08" db="UniProtKB">
        <authorList>
            <consortium name="RefSeq"/>
        </authorList>
    </citation>
    <scope>IDENTIFICATION</scope>
</reference>
<dbReference type="InParanoid" id="A0A7E5WTZ3"/>
<dbReference type="Proteomes" id="UP000322000">
    <property type="component" value="Chromosome 26"/>
</dbReference>
<dbReference type="AlphaFoldDB" id="A0A7E5WTZ3"/>
<dbReference type="GeneID" id="113505487"/>
<proteinExistence type="predicted"/>
<evidence type="ECO:0000313" key="2">
    <source>
        <dbReference type="RefSeq" id="XP_026744014.1"/>
    </source>
</evidence>
<accession>A0A7E5WTZ3</accession>
<name>A0A7E5WTZ3_TRINI</name>
<evidence type="ECO:0000313" key="1">
    <source>
        <dbReference type="Proteomes" id="UP000322000"/>
    </source>
</evidence>
<keyword evidence="1" id="KW-1185">Reference proteome</keyword>
<protein>
    <submittedName>
        <fullName evidence="2">Uncharacterized protein LOC113505487 isoform X1</fullName>
    </submittedName>
</protein>
<dbReference type="RefSeq" id="XP_026744014.1">
    <property type="nucleotide sequence ID" value="XM_026888213.1"/>
</dbReference>
<organism evidence="1 2">
    <name type="scientific">Trichoplusia ni</name>
    <name type="common">Cabbage looper</name>
    <dbReference type="NCBI Taxonomy" id="7111"/>
    <lineage>
        <taxon>Eukaryota</taxon>
        <taxon>Metazoa</taxon>
        <taxon>Ecdysozoa</taxon>
        <taxon>Arthropoda</taxon>
        <taxon>Hexapoda</taxon>
        <taxon>Insecta</taxon>
        <taxon>Pterygota</taxon>
        <taxon>Neoptera</taxon>
        <taxon>Endopterygota</taxon>
        <taxon>Lepidoptera</taxon>
        <taxon>Glossata</taxon>
        <taxon>Ditrysia</taxon>
        <taxon>Noctuoidea</taxon>
        <taxon>Noctuidae</taxon>
        <taxon>Plusiinae</taxon>
        <taxon>Trichoplusia</taxon>
    </lineage>
</organism>
<gene>
    <name evidence="2" type="primary">LOC113505487</name>
</gene>
<dbReference type="KEGG" id="tnl:113505487"/>
<dbReference type="OrthoDB" id="6159421at2759"/>
<dbReference type="PANTHER" id="PTHR37162">
    <property type="entry name" value="HAT FAMILY DIMERISATION DOMAINCONTAINING PROTEIN-RELATED"/>
    <property type="match status" value="1"/>
</dbReference>
<dbReference type="PANTHER" id="PTHR37162:SF10">
    <property type="entry name" value="DUF4371 DOMAIN-CONTAINING PROTEIN"/>
    <property type="match status" value="1"/>
</dbReference>
<sequence length="201" mass="22763">MESDSDTTPTTPRKKAKLSKVKQKYKHEWECQYDWLTSDPLCEYNAKCKMCALTFTISHAGVGQVKQHLTSKKHQAKMEMRKSSGLLQKFFPKTSASTSGLSSNEDTKLAAAELAMTYHTVKHNLSYNSQDCSIKLNKIIYVDSKTATNLRLARTKMEALVTEVLGPHSLQSVIDQLNKDNVFYCLQTDASNKKILNCFLW</sequence>